<dbReference type="Proteomes" id="UP000278673">
    <property type="component" value="Unassembled WGS sequence"/>
</dbReference>
<gene>
    <name evidence="2" type="ORF">EBN88_27125</name>
</gene>
<sequence>MRFYGTSWVDRSGGYRVRRVGLFLGALVLTLGGALVLTLGYGGLTGAETPGWLGALVALAFAICTALAFTRQWLGWTRPAPDARVDESAFRSINVVGFVGVLAAYTLRSAVEAPGERLARARHEEALERHRRLVAKRSRNPARRRRG</sequence>
<keyword evidence="3" id="KW-1185">Reference proteome</keyword>
<feature type="transmembrane region" description="Helical" evidence="1">
    <location>
        <begin position="50"/>
        <end position="69"/>
    </location>
</feature>
<feature type="transmembrane region" description="Helical" evidence="1">
    <location>
        <begin position="20"/>
        <end position="44"/>
    </location>
</feature>
<dbReference type="AlphaFoldDB" id="A0A3M2KXL2"/>
<organism evidence="2 3">
    <name type="scientific">Streptomyces triticirhizae</name>
    <dbReference type="NCBI Taxonomy" id="2483353"/>
    <lineage>
        <taxon>Bacteria</taxon>
        <taxon>Bacillati</taxon>
        <taxon>Actinomycetota</taxon>
        <taxon>Actinomycetes</taxon>
        <taxon>Kitasatosporales</taxon>
        <taxon>Streptomycetaceae</taxon>
        <taxon>Streptomyces</taxon>
    </lineage>
</organism>
<evidence type="ECO:0000256" key="1">
    <source>
        <dbReference type="SAM" id="Phobius"/>
    </source>
</evidence>
<comment type="caution">
    <text evidence="2">The sequence shown here is derived from an EMBL/GenBank/DDBJ whole genome shotgun (WGS) entry which is preliminary data.</text>
</comment>
<keyword evidence="1" id="KW-0812">Transmembrane</keyword>
<keyword evidence="1" id="KW-0472">Membrane</keyword>
<proteinExistence type="predicted"/>
<evidence type="ECO:0008006" key="4">
    <source>
        <dbReference type="Google" id="ProtNLM"/>
    </source>
</evidence>
<reference evidence="2 3" key="1">
    <citation type="submission" date="2018-10" db="EMBL/GenBank/DDBJ databases">
        <title>Isolation, diversity and antifungal activity of actinobacteria from wheat.</title>
        <authorList>
            <person name="Han C."/>
        </authorList>
    </citation>
    <scope>NUCLEOTIDE SEQUENCE [LARGE SCALE GENOMIC DNA]</scope>
    <source>
        <strain evidence="2 3">NEAU-YY642</strain>
    </source>
</reference>
<keyword evidence="1" id="KW-1133">Transmembrane helix</keyword>
<dbReference type="EMBL" id="RFFJ01000251">
    <property type="protein sequence ID" value="RMI29991.1"/>
    <property type="molecule type" value="Genomic_DNA"/>
</dbReference>
<protein>
    <recommendedName>
        <fullName evidence="4">EamA/RhaT family transporter</fullName>
    </recommendedName>
</protein>
<evidence type="ECO:0000313" key="2">
    <source>
        <dbReference type="EMBL" id="RMI29991.1"/>
    </source>
</evidence>
<accession>A0A3M2KXL2</accession>
<evidence type="ECO:0000313" key="3">
    <source>
        <dbReference type="Proteomes" id="UP000278673"/>
    </source>
</evidence>
<name>A0A3M2KXL2_9ACTN</name>